<proteinExistence type="predicted"/>
<dbReference type="RefSeq" id="WP_252664315.1">
    <property type="nucleotide sequence ID" value="NZ_CP098611.1"/>
</dbReference>
<accession>A0ABY5AVJ9</accession>
<sequence>MAKSNDLYLAEQALYDHLLDLVKVEAPERLLERFRTLFVQGSGYPDPEIASIIQSIVALDQAEDEFNSVLNRCCHILINHWQMETKHQPAIPELVNLISASGERRMQSRESRRIQNLLTQFKSSDEYITLQRLVQVVDRSRDSDKPPEQRPLGSLIGRYPYLYSHSLLGEGSSYEHQQTVQKLQAHRQKQYEVHLSKYVAYKVKRAQLARQNPKLLKNPRIIQPVRNPTLLGDRELYVAVKQFSGRAEGSYTYKDLAQTFRTHTSQTRTYRQFKEDLFEYLITTVDEDYGRRLFYDKLYQHLMNTLPQCDDQKPTDFLVVRTCSQLLNFLVVESPQNPNHYVLIDLLSNIGPTFVMALLLKILLICRKVRPYLEKRFSILFDHYDQSTREAVRWLIESLENLQVALSTNFGAADLSMLTRAS</sequence>
<name>A0ABY5AVJ9_9CYAN</name>
<organism evidence="1 2">
    <name type="scientific">Phormidium yuhuli AB48</name>
    <dbReference type="NCBI Taxonomy" id="2940671"/>
    <lineage>
        <taxon>Bacteria</taxon>
        <taxon>Bacillati</taxon>
        <taxon>Cyanobacteriota</taxon>
        <taxon>Cyanophyceae</taxon>
        <taxon>Oscillatoriophycideae</taxon>
        <taxon>Oscillatoriales</taxon>
        <taxon>Oscillatoriaceae</taxon>
        <taxon>Phormidium</taxon>
        <taxon>Phormidium yuhuli</taxon>
    </lineage>
</organism>
<evidence type="ECO:0000313" key="1">
    <source>
        <dbReference type="EMBL" id="USR92244.1"/>
    </source>
</evidence>
<gene>
    <name evidence="1" type="ORF">NEA10_05845</name>
</gene>
<dbReference type="EMBL" id="CP098611">
    <property type="protein sequence ID" value="USR92244.1"/>
    <property type="molecule type" value="Genomic_DNA"/>
</dbReference>
<keyword evidence="2" id="KW-1185">Reference proteome</keyword>
<reference evidence="1" key="1">
    <citation type="submission" date="2022-06" db="EMBL/GenBank/DDBJ databases">
        <title>Genome sequence of Phormidium yuhuli AB48 isolated from an industrial photobioreactor environment.</title>
        <authorList>
            <person name="Qiu Y."/>
            <person name="Noonan A.J.C."/>
            <person name="Dofher K."/>
            <person name="Koch M."/>
            <person name="Kieft B."/>
            <person name="Lin X."/>
            <person name="Ziels R.M."/>
            <person name="Hallam S.J."/>
        </authorList>
    </citation>
    <scope>NUCLEOTIDE SEQUENCE</scope>
    <source>
        <strain evidence="1">AB48</strain>
    </source>
</reference>
<evidence type="ECO:0000313" key="2">
    <source>
        <dbReference type="Proteomes" id="UP001056708"/>
    </source>
</evidence>
<dbReference type="Proteomes" id="UP001056708">
    <property type="component" value="Chromosome"/>
</dbReference>
<protein>
    <submittedName>
        <fullName evidence="1">Uncharacterized protein</fullName>
    </submittedName>
</protein>